<dbReference type="CDD" id="cd02968">
    <property type="entry name" value="SCO"/>
    <property type="match status" value="1"/>
</dbReference>
<dbReference type="InterPro" id="IPR013766">
    <property type="entry name" value="Thioredoxin_domain"/>
</dbReference>
<dbReference type="AlphaFoldDB" id="A0A1M3L6Q6"/>
<evidence type="ECO:0000256" key="4">
    <source>
        <dbReference type="PIRSR" id="PIRSR603782-2"/>
    </source>
</evidence>
<dbReference type="SUPFAM" id="SSF52833">
    <property type="entry name" value="Thioredoxin-like"/>
    <property type="match status" value="1"/>
</dbReference>
<dbReference type="GO" id="GO:0046872">
    <property type="term" value="F:metal ion binding"/>
    <property type="evidence" value="ECO:0007669"/>
    <property type="project" value="UniProtKB-KW"/>
</dbReference>
<dbReference type="STRING" id="1895771.BGO89_01320"/>
<dbReference type="EMBL" id="MKVH01000002">
    <property type="protein sequence ID" value="OJX61250.1"/>
    <property type="molecule type" value="Genomic_DNA"/>
</dbReference>
<keyword evidence="4" id="KW-1015">Disulfide bond</keyword>
<dbReference type="PROSITE" id="PS51352">
    <property type="entry name" value="THIOREDOXIN_2"/>
    <property type="match status" value="1"/>
</dbReference>
<evidence type="ECO:0000259" key="5">
    <source>
        <dbReference type="PROSITE" id="PS51352"/>
    </source>
</evidence>
<keyword evidence="3" id="KW-0479">Metal-binding</keyword>
<gene>
    <name evidence="6" type="ORF">BGO89_01320</name>
</gene>
<dbReference type="InterPro" id="IPR003782">
    <property type="entry name" value="SCO1/SenC"/>
</dbReference>
<evidence type="ECO:0000313" key="7">
    <source>
        <dbReference type="Proteomes" id="UP000184233"/>
    </source>
</evidence>
<comment type="similarity">
    <text evidence="1">Belongs to the SCO1/2 family.</text>
</comment>
<dbReference type="Pfam" id="PF02630">
    <property type="entry name" value="SCO1-SenC"/>
    <property type="match status" value="1"/>
</dbReference>
<feature type="binding site" evidence="3">
    <location>
        <position position="70"/>
    </location>
    <ligand>
        <name>Cu cation</name>
        <dbReference type="ChEBI" id="CHEBI:23378"/>
    </ligand>
</feature>
<dbReference type="Proteomes" id="UP000184233">
    <property type="component" value="Unassembled WGS sequence"/>
</dbReference>
<name>A0A1M3L6Q6_9BACT</name>
<protein>
    <recommendedName>
        <fullName evidence="5">Thioredoxin domain-containing protein</fullName>
    </recommendedName>
</protein>
<feature type="disulfide bond" description="Redox-active" evidence="4">
    <location>
        <begin position="66"/>
        <end position="70"/>
    </location>
</feature>
<evidence type="ECO:0000256" key="2">
    <source>
        <dbReference type="ARBA" id="ARBA00023008"/>
    </source>
</evidence>
<dbReference type="InterPro" id="IPR036249">
    <property type="entry name" value="Thioredoxin-like_sf"/>
</dbReference>
<evidence type="ECO:0000256" key="3">
    <source>
        <dbReference type="PIRSR" id="PIRSR603782-1"/>
    </source>
</evidence>
<dbReference type="Gene3D" id="3.40.30.10">
    <property type="entry name" value="Glutaredoxin"/>
    <property type="match status" value="1"/>
</dbReference>
<evidence type="ECO:0000313" key="6">
    <source>
        <dbReference type="EMBL" id="OJX61250.1"/>
    </source>
</evidence>
<dbReference type="PANTHER" id="PTHR12151:SF25">
    <property type="entry name" value="LINALOOL DEHYDRATASE_ISOMERASE DOMAIN-CONTAINING PROTEIN"/>
    <property type="match status" value="1"/>
</dbReference>
<proteinExistence type="inferred from homology"/>
<accession>A0A1M3L6Q6</accession>
<evidence type="ECO:0000256" key="1">
    <source>
        <dbReference type="ARBA" id="ARBA00010996"/>
    </source>
</evidence>
<feature type="domain" description="Thioredoxin" evidence="5">
    <location>
        <begin position="28"/>
        <end position="185"/>
    </location>
</feature>
<keyword evidence="2 3" id="KW-0186">Copper</keyword>
<organism evidence="6 7">
    <name type="scientific">Candidatus Kapaibacterium thiocyanatum</name>
    <dbReference type="NCBI Taxonomy" id="1895771"/>
    <lineage>
        <taxon>Bacteria</taxon>
        <taxon>Pseudomonadati</taxon>
        <taxon>Candidatus Kapaibacteriota</taxon>
        <taxon>Candidatus Kapaibacteriia</taxon>
        <taxon>Candidatus Kapaibacteriales</taxon>
        <taxon>Candidatus Kapaibacteriaceae</taxon>
        <taxon>Candidatus Kapaibacterium</taxon>
    </lineage>
</organism>
<sequence>MALVATVLAACTPKAAERQPAADPEGVHAPMRKAPVVRGTDENGREFSSTVLNGKWWIASFFFTTCPSVCPALNTVQAGLQKEFGDRVRFVSITTDPETDTPEEMKRYGEGFGAKQGIWHFVRMSADSVRELSVKGFALMDPVEPEMHSTRFVLVDGEQRIRDYFDSADTARVAQLKTILSQLKAD</sequence>
<dbReference type="PANTHER" id="PTHR12151">
    <property type="entry name" value="ELECTRON TRANSPORT PROTIN SCO1/SENC FAMILY MEMBER"/>
    <property type="match status" value="1"/>
</dbReference>
<reference evidence="6 7" key="1">
    <citation type="submission" date="2016-09" db="EMBL/GenBank/DDBJ databases">
        <title>Genome-resolved meta-omics ties microbial dynamics to process performance in biotechnology for thiocyanate degradation.</title>
        <authorList>
            <person name="Kantor R.S."/>
            <person name="Huddy R.J."/>
            <person name="Iyer R."/>
            <person name="Thomas B.C."/>
            <person name="Brown C.T."/>
            <person name="Anantharaman K."/>
            <person name="Tringe S."/>
            <person name="Hettich R.L."/>
            <person name="Harrison S.T."/>
            <person name="Banfield J.F."/>
        </authorList>
    </citation>
    <scope>NUCLEOTIDE SEQUENCE [LARGE SCALE GENOMIC DNA]</scope>
    <source>
        <strain evidence="6">59-99</strain>
    </source>
</reference>
<feature type="binding site" evidence="3">
    <location>
        <position position="148"/>
    </location>
    <ligand>
        <name>Cu cation</name>
        <dbReference type="ChEBI" id="CHEBI:23378"/>
    </ligand>
</feature>
<comment type="caution">
    <text evidence="6">The sequence shown here is derived from an EMBL/GenBank/DDBJ whole genome shotgun (WGS) entry which is preliminary data.</text>
</comment>
<feature type="binding site" evidence="3">
    <location>
        <position position="66"/>
    </location>
    <ligand>
        <name>Cu cation</name>
        <dbReference type="ChEBI" id="CHEBI:23378"/>
    </ligand>
</feature>